<dbReference type="PANTHER" id="PTHR32063">
    <property type="match status" value="1"/>
</dbReference>
<evidence type="ECO:0000256" key="5">
    <source>
        <dbReference type="SAM" id="Phobius"/>
    </source>
</evidence>
<feature type="transmembrane region" description="Helical" evidence="5">
    <location>
        <begin position="472"/>
        <end position="496"/>
    </location>
</feature>
<feature type="transmembrane region" description="Helical" evidence="5">
    <location>
        <begin position="529"/>
        <end position="550"/>
    </location>
</feature>
<evidence type="ECO:0000313" key="6">
    <source>
        <dbReference type="EMBL" id="PAV67086.1"/>
    </source>
</evidence>
<feature type="transmembrane region" description="Helical" evidence="5">
    <location>
        <begin position="603"/>
        <end position="629"/>
    </location>
</feature>
<name>A0A2A2JZ74_9BILA</name>
<dbReference type="InterPro" id="IPR027463">
    <property type="entry name" value="AcrB_DN_DC_subdom"/>
</dbReference>
<proteinExistence type="predicted"/>
<dbReference type="EMBL" id="LIAE01009998">
    <property type="protein sequence ID" value="PAV67086.1"/>
    <property type="molecule type" value="Genomic_DNA"/>
</dbReference>
<evidence type="ECO:0000313" key="7">
    <source>
        <dbReference type="Proteomes" id="UP000218231"/>
    </source>
</evidence>
<evidence type="ECO:0000256" key="3">
    <source>
        <dbReference type="ARBA" id="ARBA00022989"/>
    </source>
</evidence>
<dbReference type="Gene3D" id="1.20.1640.10">
    <property type="entry name" value="Multidrug efflux transporter AcrB transmembrane domain"/>
    <property type="match status" value="2"/>
</dbReference>
<keyword evidence="2 5" id="KW-0812">Transmembrane</keyword>
<comment type="caution">
    <text evidence="6">The sequence shown here is derived from an EMBL/GenBank/DDBJ whole genome shotgun (WGS) entry which is preliminary data.</text>
</comment>
<dbReference type="Proteomes" id="UP000218231">
    <property type="component" value="Unassembled WGS sequence"/>
</dbReference>
<dbReference type="OrthoDB" id="5875992at2759"/>
<dbReference type="GO" id="GO:0042910">
    <property type="term" value="F:xenobiotic transmembrane transporter activity"/>
    <property type="evidence" value="ECO:0007669"/>
    <property type="project" value="TreeGrafter"/>
</dbReference>
<dbReference type="Gene3D" id="3.30.70.1430">
    <property type="entry name" value="Multidrug efflux transporter AcrB pore domain"/>
    <property type="match status" value="1"/>
</dbReference>
<reference evidence="6 7" key="1">
    <citation type="journal article" date="2017" name="Curr. Biol.">
        <title>Genome architecture and evolution of a unichromosomal asexual nematode.</title>
        <authorList>
            <person name="Fradin H."/>
            <person name="Zegar C."/>
            <person name="Gutwein M."/>
            <person name="Lucas J."/>
            <person name="Kovtun M."/>
            <person name="Corcoran D."/>
            <person name="Baugh L.R."/>
            <person name="Kiontke K."/>
            <person name="Gunsalus K."/>
            <person name="Fitch D.H."/>
            <person name="Piano F."/>
        </authorList>
    </citation>
    <scope>NUCLEOTIDE SEQUENCE [LARGE SCALE GENOMIC DNA]</scope>
    <source>
        <strain evidence="6">PF1309</strain>
    </source>
</reference>
<feature type="transmembrane region" description="Helical" evidence="5">
    <location>
        <begin position="635"/>
        <end position="660"/>
    </location>
</feature>
<feature type="transmembrane region" description="Helical" evidence="5">
    <location>
        <begin position="732"/>
        <end position="750"/>
    </location>
</feature>
<dbReference type="Gene3D" id="3.30.2090.10">
    <property type="entry name" value="Multidrug efflux transporter AcrB TolC docking domain, DN and DC subdomains"/>
    <property type="match status" value="1"/>
</dbReference>
<feature type="transmembrane region" description="Helical" evidence="5">
    <location>
        <begin position="780"/>
        <end position="810"/>
    </location>
</feature>
<evidence type="ECO:0000256" key="4">
    <source>
        <dbReference type="ARBA" id="ARBA00023136"/>
    </source>
</evidence>
<dbReference type="Pfam" id="PF01925">
    <property type="entry name" value="TauE"/>
    <property type="match status" value="1"/>
</dbReference>
<feature type="transmembrane region" description="Helical" evidence="5">
    <location>
        <begin position="822"/>
        <end position="841"/>
    </location>
</feature>
<feature type="transmembrane region" description="Helical" evidence="5">
    <location>
        <begin position="672"/>
        <end position="688"/>
    </location>
</feature>
<dbReference type="SUPFAM" id="SSF82866">
    <property type="entry name" value="Multidrug efflux transporter AcrB transmembrane domain"/>
    <property type="match status" value="2"/>
</dbReference>
<feature type="transmembrane region" description="Helical" evidence="5">
    <location>
        <begin position="87"/>
        <end position="109"/>
    </location>
</feature>
<dbReference type="SUPFAM" id="SSF82714">
    <property type="entry name" value="Multidrug efflux transporter AcrB TolC docking domain, DN and DC subdomains"/>
    <property type="match status" value="1"/>
</dbReference>
<evidence type="ECO:0000256" key="1">
    <source>
        <dbReference type="ARBA" id="ARBA00004141"/>
    </source>
</evidence>
<dbReference type="GO" id="GO:0005886">
    <property type="term" value="C:plasma membrane"/>
    <property type="evidence" value="ECO:0007669"/>
    <property type="project" value="TreeGrafter"/>
</dbReference>
<feature type="transmembrane region" description="Helical" evidence="5">
    <location>
        <begin position="146"/>
        <end position="163"/>
    </location>
</feature>
<evidence type="ECO:0000256" key="2">
    <source>
        <dbReference type="ARBA" id="ARBA00022692"/>
    </source>
</evidence>
<dbReference type="SUPFAM" id="SSF82693">
    <property type="entry name" value="Multidrug efflux transporter AcrB pore domain, PN1, PN2, PC1 and PC2 subdomains"/>
    <property type="match status" value="1"/>
</dbReference>
<feature type="transmembrane region" description="Helical" evidence="5">
    <location>
        <begin position="503"/>
        <end position="523"/>
    </location>
</feature>
<dbReference type="Gene3D" id="3.30.70.1440">
    <property type="entry name" value="Multidrug efflux transporter AcrB pore domain"/>
    <property type="match status" value="1"/>
</dbReference>
<dbReference type="PANTHER" id="PTHR32063:SF24">
    <property type="entry name" value="CATION EFFLUX SYSTEM (ACRB_ACRD_ACRF FAMILY)"/>
    <property type="match status" value="1"/>
</dbReference>
<dbReference type="InterPro" id="IPR002781">
    <property type="entry name" value="TM_pro_TauE-like"/>
</dbReference>
<accession>A0A2A2JZ74</accession>
<dbReference type="AlphaFoldDB" id="A0A2A2JZ74"/>
<feature type="transmembrane region" description="Helical" evidence="5">
    <location>
        <begin position="55"/>
        <end position="75"/>
    </location>
</feature>
<evidence type="ECO:0008006" key="8">
    <source>
        <dbReference type="Google" id="ProtNLM"/>
    </source>
</evidence>
<keyword evidence="7" id="KW-1185">Reference proteome</keyword>
<organism evidence="6 7">
    <name type="scientific">Diploscapter pachys</name>
    <dbReference type="NCBI Taxonomy" id="2018661"/>
    <lineage>
        <taxon>Eukaryota</taxon>
        <taxon>Metazoa</taxon>
        <taxon>Ecdysozoa</taxon>
        <taxon>Nematoda</taxon>
        <taxon>Chromadorea</taxon>
        <taxon>Rhabditida</taxon>
        <taxon>Rhabditina</taxon>
        <taxon>Rhabditomorpha</taxon>
        <taxon>Rhabditoidea</taxon>
        <taxon>Rhabditidae</taxon>
        <taxon>Diploscapter</taxon>
    </lineage>
</organism>
<keyword evidence="3 5" id="KW-1133">Transmembrane helix</keyword>
<feature type="transmembrane region" description="Helical" evidence="5">
    <location>
        <begin position="6"/>
        <end position="26"/>
    </location>
</feature>
<comment type="subcellular location">
    <subcellularLocation>
        <location evidence="1">Membrane</location>
        <topology evidence="1">Multi-pass membrane protein</topology>
    </subcellularLocation>
</comment>
<dbReference type="PRINTS" id="PR00702">
    <property type="entry name" value="ACRIFLAVINRP"/>
</dbReference>
<dbReference type="Pfam" id="PF00873">
    <property type="entry name" value="ACR_tran"/>
    <property type="match status" value="1"/>
</dbReference>
<sequence length="949" mass="100933">MSFNIMTLGGIAAAVGLLIDDVIVMVEHIVRRAAAPPSDGTPTGRDAVLPAAREFLTPLTGSSLATLIVFLPLSFLSGVTGAFSQALSITMAAALAISWAMTAFVVPVLTRRLVNFDTLHDPHAAGQGRLGRWHDRSLDRLVARPWWLAVIAVPLLVLGYVGYTRVPTGFMPKVDEGGFVMDYYTPPGTSLIETERRMAQVDALLRADPDVLTFSRRLGTGLGGDLGQSYHGDYFVRLKADHARATEEVAAIIADQVAAKVPGVQVEVAQLMEDLIGDLTAVPQPIEIKLFSADPGILTDQAQKVAALIQKISGVVEVKNGVQLAGDAIDLHIDPIRAGFEGVTPADVQTAVDAALTGTIATSLALPTKAMDVRIRLPDAMTITRDELARLPIRSGDGHVFPLSRVADLRVVTGQPQIARENLEPMVAVTGRIQGRGLGATIADITHALARPGVLAPGVRYELGGLYQQQQIAFAGLLKVFLAALVAEFILLLILYRRLGVPLVIIGCSLLSTTAVFTALWITGVDLNITALMGMTMILGIGTEMAIFYVSEYEELAHRLPPPTAGDRDHRRTAAAISAGAAGPAGPARPTAAAGRARCSGMIVGLVFLAAFLAFIVSAVAGGGAGLVLVPLLRLIVPVASIPGALSIGTAASSLSRIWLFRTRIRWDVVRRFLPTALPAAALGAWLLTRFPPVYVEFLLGCFLLLNLPSLFRRTPPAGSEPPLALDRLPWLGAAAGLLSGFTGAVGVVFNRAYYRIGLSKDEIVATRAMNEVLLHLLKIALYAAFGLLPRSAWIAGALVAAAAVLASFASKRVLALMHESLFRRIGLLAMVASGVAMFSLSGQRILSIHQAWVAYVAPGDEPELQFYWGGTPRAAIEREGNGAFAVEHSISIGDLPAAVRAALPTVIGSGHIVLIERVHGNPAYYEIYWRRDGKLYQIELTADGRPAR</sequence>
<protein>
    <recommendedName>
        <fullName evidence="8">SSD domain-containing protein</fullName>
    </recommendedName>
</protein>
<keyword evidence="4 5" id="KW-0472">Membrane</keyword>
<gene>
    <name evidence="6" type="ORF">WR25_13574</name>
</gene>
<dbReference type="InterPro" id="IPR001036">
    <property type="entry name" value="Acrflvin-R"/>
</dbReference>